<keyword evidence="8" id="KW-1133">Transmembrane helix</keyword>
<dbReference type="GO" id="GO:0004497">
    <property type="term" value="F:monooxygenase activity"/>
    <property type="evidence" value="ECO:0007669"/>
    <property type="project" value="UniProtKB-KW"/>
</dbReference>
<dbReference type="PRINTS" id="PR00463">
    <property type="entry name" value="EP450I"/>
</dbReference>
<keyword evidence="5 6" id="KW-0408">Iron</keyword>
<dbReference type="CDD" id="cd11058">
    <property type="entry name" value="CYP60B-like"/>
    <property type="match status" value="1"/>
</dbReference>
<evidence type="ECO:0000256" key="3">
    <source>
        <dbReference type="ARBA" id="ARBA00022617"/>
    </source>
</evidence>
<sequence>MGVIGDLEFSRVQNLPTWVFFAIPIAFLILRTLLTGIYNLYFHPLSHIPGPKRALFIPGYYTILLLSGRVHITVARLHNLYGPHLRLGPSTISFSSPTSWKHIYGHIGGRKTFLKSPMYDQGGDPHVRDIVSERDPAKHGPLRRLTSHAFSAKALTEQEDVVQAYVDKLVCQINVHATKQPEEMVKWYNFATFDVIGDLAFGQPFGSLDNGEPHFWVSMILDSVTAAAWKMVAVKIAGTGRLSKYLMPRGLREKRERHYEYSRKTVERRINSPTTRKDFMSKILSEKDAKGYDLTFLTHHSSVLIVAGSETTATFLSGVTYYLCRTPHAYAKLTQELRSAFSSYEHITGMETERCSYLKAVIDEGLRIYPPVSFGLPRTSPGEIVDGVFLPEGTECFTSSWAATHSELNFHRPYDFLPERWLDPDCTDQKEASQPFSLGSRVCLGRNLALMEMRLILAKMLWVYDMELVDDVDKLDWVRDGTANPLWRKPPLMVRFTRREGVRVGVLDDEA</sequence>
<dbReference type="InterPro" id="IPR002401">
    <property type="entry name" value="Cyt_P450_E_grp-I"/>
</dbReference>
<dbReference type="OrthoDB" id="1470350at2759"/>
<feature type="transmembrane region" description="Helical" evidence="8">
    <location>
        <begin position="54"/>
        <end position="72"/>
    </location>
</feature>
<feature type="transmembrane region" description="Helical" evidence="8">
    <location>
        <begin position="18"/>
        <end position="42"/>
    </location>
</feature>
<keyword evidence="3 6" id="KW-0349">Heme</keyword>
<dbReference type="SUPFAM" id="SSF48264">
    <property type="entry name" value="Cytochrome P450"/>
    <property type="match status" value="1"/>
</dbReference>
<evidence type="ECO:0000256" key="2">
    <source>
        <dbReference type="ARBA" id="ARBA00010617"/>
    </source>
</evidence>
<protein>
    <submittedName>
        <fullName evidence="9">Cytochrome P450</fullName>
    </submittedName>
</protein>
<dbReference type="InterPro" id="IPR017972">
    <property type="entry name" value="Cyt_P450_CS"/>
</dbReference>
<comment type="cofactor">
    <cofactor evidence="1 6">
        <name>heme</name>
        <dbReference type="ChEBI" id="CHEBI:30413"/>
    </cofactor>
</comment>
<keyword evidence="10" id="KW-1185">Reference proteome</keyword>
<comment type="similarity">
    <text evidence="2 7">Belongs to the cytochrome P450 family.</text>
</comment>
<dbReference type="GO" id="GO:0020037">
    <property type="term" value="F:heme binding"/>
    <property type="evidence" value="ECO:0007669"/>
    <property type="project" value="InterPro"/>
</dbReference>
<keyword evidence="8" id="KW-0812">Transmembrane</keyword>
<keyword evidence="8" id="KW-0472">Membrane</keyword>
<keyword evidence="7" id="KW-0560">Oxidoreductase</keyword>
<dbReference type="AlphaFoldDB" id="A0A4V3SHI1"/>
<dbReference type="InParanoid" id="A0A4V3SHI1"/>
<evidence type="ECO:0000256" key="4">
    <source>
        <dbReference type="ARBA" id="ARBA00022723"/>
    </source>
</evidence>
<feature type="binding site" description="axial binding residue" evidence="6">
    <location>
        <position position="443"/>
    </location>
    <ligand>
        <name>heme</name>
        <dbReference type="ChEBI" id="CHEBI:30413"/>
    </ligand>
    <ligandPart>
        <name>Fe</name>
        <dbReference type="ChEBI" id="CHEBI:18248"/>
    </ligandPart>
</feature>
<evidence type="ECO:0000256" key="8">
    <source>
        <dbReference type="SAM" id="Phobius"/>
    </source>
</evidence>
<dbReference type="PANTHER" id="PTHR24305">
    <property type="entry name" value="CYTOCHROME P450"/>
    <property type="match status" value="1"/>
</dbReference>
<gene>
    <name evidence="9" type="ORF">EX30DRAFT_375597</name>
</gene>
<accession>A0A4V3SHI1</accession>
<dbReference type="Gene3D" id="1.10.630.10">
    <property type="entry name" value="Cytochrome P450"/>
    <property type="match status" value="1"/>
</dbReference>
<dbReference type="PANTHER" id="PTHR24305:SF210">
    <property type="entry name" value="CYTOCHROME P450 MONOOXYGENASE ASQL-RELATED"/>
    <property type="match status" value="1"/>
</dbReference>
<name>A0A4V3SHI1_9PEZI</name>
<dbReference type="InterPro" id="IPR001128">
    <property type="entry name" value="Cyt_P450"/>
</dbReference>
<proteinExistence type="inferred from homology"/>
<evidence type="ECO:0000313" key="9">
    <source>
        <dbReference type="EMBL" id="TGZ76304.1"/>
    </source>
</evidence>
<dbReference type="PRINTS" id="PR00385">
    <property type="entry name" value="P450"/>
</dbReference>
<dbReference type="Pfam" id="PF00067">
    <property type="entry name" value="p450"/>
    <property type="match status" value="1"/>
</dbReference>
<keyword evidence="7" id="KW-0503">Monooxygenase</keyword>
<reference evidence="9 10" key="1">
    <citation type="submission" date="2019-04" db="EMBL/GenBank/DDBJ databases">
        <title>Comparative genomics and transcriptomics to analyze fruiting body development in filamentous ascomycetes.</title>
        <authorList>
            <consortium name="DOE Joint Genome Institute"/>
            <person name="Lutkenhaus R."/>
            <person name="Traeger S."/>
            <person name="Breuer J."/>
            <person name="Kuo A."/>
            <person name="Lipzen A."/>
            <person name="Pangilinan J."/>
            <person name="Dilworth D."/>
            <person name="Sandor L."/>
            <person name="Poggeler S."/>
            <person name="Barry K."/>
            <person name="Grigoriev I.V."/>
            <person name="Nowrousian M."/>
        </authorList>
    </citation>
    <scope>NUCLEOTIDE SEQUENCE [LARGE SCALE GENOMIC DNA]</scope>
    <source>
        <strain evidence="9 10">CBS 389.68</strain>
    </source>
</reference>
<evidence type="ECO:0000256" key="7">
    <source>
        <dbReference type="RuleBase" id="RU000461"/>
    </source>
</evidence>
<dbReference type="GO" id="GO:0005506">
    <property type="term" value="F:iron ion binding"/>
    <property type="evidence" value="ECO:0007669"/>
    <property type="project" value="InterPro"/>
</dbReference>
<keyword evidence="4 6" id="KW-0479">Metal-binding</keyword>
<dbReference type="GO" id="GO:0016705">
    <property type="term" value="F:oxidoreductase activity, acting on paired donors, with incorporation or reduction of molecular oxygen"/>
    <property type="evidence" value="ECO:0007669"/>
    <property type="project" value="InterPro"/>
</dbReference>
<dbReference type="FunCoup" id="A0A4V3SHI1">
    <property type="interactions" value="1452"/>
</dbReference>
<organism evidence="9 10">
    <name type="scientific">Ascodesmis nigricans</name>
    <dbReference type="NCBI Taxonomy" id="341454"/>
    <lineage>
        <taxon>Eukaryota</taxon>
        <taxon>Fungi</taxon>
        <taxon>Dikarya</taxon>
        <taxon>Ascomycota</taxon>
        <taxon>Pezizomycotina</taxon>
        <taxon>Pezizomycetes</taxon>
        <taxon>Pezizales</taxon>
        <taxon>Ascodesmidaceae</taxon>
        <taxon>Ascodesmis</taxon>
    </lineage>
</organism>
<dbReference type="EMBL" id="ML220186">
    <property type="protein sequence ID" value="TGZ76304.1"/>
    <property type="molecule type" value="Genomic_DNA"/>
</dbReference>
<dbReference type="Proteomes" id="UP000298138">
    <property type="component" value="Unassembled WGS sequence"/>
</dbReference>
<evidence type="ECO:0000313" key="10">
    <source>
        <dbReference type="Proteomes" id="UP000298138"/>
    </source>
</evidence>
<dbReference type="InterPro" id="IPR050121">
    <property type="entry name" value="Cytochrome_P450_monoxygenase"/>
</dbReference>
<evidence type="ECO:0000256" key="1">
    <source>
        <dbReference type="ARBA" id="ARBA00001971"/>
    </source>
</evidence>
<evidence type="ECO:0000256" key="6">
    <source>
        <dbReference type="PIRSR" id="PIRSR602401-1"/>
    </source>
</evidence>
<dbReference type="STRING" id="341454.A0A4V3SHI1"/>
<dbReference type="InterPro" id="IPR036396">
    <property type="entry name" value="Cyt_P450_sf"/>
</dbReference>
<dbReference type="PROSITE" id="PS00086">
    <property type="entry name" value="CYTOCHROME_P450"/>
    <property type="match status" value="1"/>
</dbReference>
<evidence type="ECO:0000256" key="5">
    <source>
        <dbReference type="ARBA" id="ARBA00023004"/>
    </source>
</evidence>